<sequence length="109" mass="12190">MVFDKKYRELNKLGWVPTFPWAINLIWDSDASKLGALLSVIVGLQLIEVVSGDEDVVDYGDEEEEEDRGETPVSMIWKWWGPLMIVGMKAIFLGGSSSPGVHFPTCITM</sequence>
<accession>A0A9W9MKX9</accession>
<keyword evidence="2" id="KW-1185">Reference proteome</keyword>
<reference evidence="1" key="1">
    <citation type="submission" date="2022-11" db="EMBL/GenBank/DDBJ databases">
        <authorList>
            <person name="Petersen C."/>
        </authorList>
    </citation>
    <scope>NUCLEOTIDE SEQUENCE</scope>
    <source>
        <strain evidence="1">IBT 20477</strain>
    </source>
</reference>
<gene>
    <name evidence="1" type="ORF">N7449_005141</name>
</gene>
<dbReference type="AlphaFoldDB" id="A0A9W9MKX9"/>
<comment type="caution">
    <text evidence="1">The sequence shown here is derived from an EMBL/GenBank/DDBJ whole genome shotgun (WGS) entry which is preliminary data.</text>
</comment>
<dbReference type="EMBL" id="JAPQKQ010000003">
    <property type="protein sequence ID" value="KAJ5203062.1"/>
    <property type="molecule type" value="Genomic_DNA"/>
</dbReference>
<proteinExistence type="predicted"/>
<protein>
    <submittedName>
        <fullName evidence="1">Uncharacterized protein</fullName>
    </submittedName>
</protein>
<dbReference type="Proteomes" id="UP001150942">
    <property type="component" value="Unassembled WGS sequence"/>
</dbReference>
<evidence type="ECO:0000313" key="2">
    <source>
        <dbReference type="Proteomes" id="UP001150942"/>
    </source>
</evidence>
<evidence type="ECO:0000313" key="1">
    <source>
        <dbReference type="EMBL" id="KAJ5203062.1"/>
    </source>
</evidence>
<organism evidence="1 2">
    <name type="scientific">Penicillium cf. viridicatum</name>
    <dbReference type="NCBI Taxonomy" id="2972119"/>
    <lineage>
        <taxon>Eukaryota</taxon>
        <taxon>Fungi</taxon>
        <taxon>Dikarya</taxon>
        <taxon>Ascomycota</taxon>
        <taxon>Pezizomycotina</taxon>
        <taxon>Eurotiomycetes</taxon>
        <taxon>Eurotiomycetidae</taxon>
        <taxon>Eurotiales</taxon>
        <taxon>Aspergillaceae</taxon>
        <taxon>Penicillium</taxon>
    </lineage>
</organism>
<name>A0A9W9MKX9_9EURO</name>
<reference evidence="1" key="2">
    <citation type="journal article" date="2023" name="IMA Fungus">
        <title>Comparative genomic study of the Penicillium genus elucidates a diverse pangenome and 15 lateral gene transfer events.</title>
        <authorList>
            <person name="Petersen C."/>
            <person name="Sorensen T."/>
            <person name="Nielsen M.R."/>
            <person name="Sondergaard T.E."/>
            <person name="Sorensen J.L."/>
            <person name="Fitzpatrick D.A."/>
            <person name="Frisvad J.C."/>
            <person name="Nielsen K.L."/>
        </authorList>
    </citation>
    <scope>NUCLEOTIDE SEQUENCE</scope>
    <source>
        <strain evidence="1">IBT 20477</strain>
    </source>
</reference>